<dbReference type="EMBL" id="AOII01000066">
    <property type="protein sequence ID" value="ELY76809.1"/>
    <property type="molecule type" value="Genomic_DNA"/>
</dbReference>
<reference evidence="2 3" key="1">
    <citation type="journal article" date="2014" name="PLoS Genet.">
        <title>Phylogenetically driven sequencing of extremely halophilic archaea reveals strategies for static and dynamic osmo-response.</title>
        <authorList>
            <person name="Becker E.A."/>
            <person name="Seitzer P.M."/>
            <person name="Tritt A."/>
            <person name="Larsen D."/>
            <person name="Krusor M."/>
            <person name="Yao A.I."/>
            <person name="Wu D."/>
            <person name="Madern D."/>
            <person name="Eisen J.A."/>
            <person name="Darling A.E."/>
            <person name="Facciotti M.T."/>
        </authorList>
    </citation>
    <scope>NUCLEOTIDE SEQUENCE [LARGE SCALE GENOMIC DNA]</scope>
    <source>
        <strain evidence="2 3">DSM 3751</strain>
    </source>
</reference>
<evidence type="ECO:0000259" key="1">
    <source>
        <dbReference type="Pfam" id="PF02374"/>
    </source>
</evidence>
<gene>
    <name evidence="2" type="ORF">C487_09922</name>
</gene>
<name>L9YRQ2_9EURY</name>
<protein>
    <submittedName>
        <fullName evidence="2">Arsenite-activated ATPase ArsA</fullName>
    </submittedName>
</protein>
<sequence>MNETERAIVALREENLAVRGLVANKLTPSPDPDETGRGGRYLRERVETEATRLETIRSEFDPPLVAEIGWRSAEITGDLLADVADELDIETAAEQPTHV</sequence>
<feature type="domain" description="ArsA/GET3 Anion-transporting ATPase-like" evidence="1">
    <location>
        <begin position="1"/>
        <end position="84"/>
    </location>
</feature>
<dbReference type="Proteomes" id="UP000011618">
    <property type="component" value="Unassembled WGS sequence"/>
</dbReference>
<comment type="caution">
    <text evidence="2">The sequence shown here is derived from an EMBL/GenBank/DDBJ whole genome shotgun (WGS) entry which is preliminary data.</text>
</comment>
<organism evidence="2 3">
    <name type="scientific">Natrinema pallidum DSM 3751</name>
    <dbReference type="NCBI Taxonomy" id="1227495"/>
    <lineage>
        <taxon>Archaea</taxon>
        <taxon>Methanobacteriati</taxon>
        <taxon>Methanobacteriota</taxon>
        <taxon>Stenosarchaea group</taxon>
        <taxon>Halobacteria</taxon>
        <taxon>Halobacteriales</taxon>
        <taxon>Natrialbaceae</taxon>
        <taxon>Natrinema</taxon>
    </lineage>
</organism>
<dbReference type="InterPro" id="IPR027417">
    <property type="entry name" value="P-loop_NTPase"/>
</dbReference>
<dbReference type="InterPro" id="IPR025723">
    <property type="entry name" value="ArsA/GET3_ATPase-like"/>
</dbReference>
<proteinExistence type="predicted"/>
<evidence type="ECO:0000313" key="3">
    <source>
        <dbReference type="Proteomes" id="UP000011618"/>
    </source>
</evidence>
<dbReference type="eggNOG" id="arCOG02849">
    <property type="taxonomic scope" value="Archaea"/>
</dbReference>
<evidence type="ECO:0000313" key="2">
    <source>
        <dbReference type="EMBL" id="ELY76809.1"/>
    </source>
</evidence>
<dbReference type="AlphaFoldDB" id="L9YRQ2"/>
<accession>L9YRQ2</accession>
<dbReference type="Gene3D" id="3.40.50.300">
    <property type="entry name" value="P-loop containing nucleotide triphosphate hydrolases"/>
    <property type="match status" value="1"/>
</dbReference>
<dbReference type="Pfam" id="PF02374">
    <property type="entry name" value="ArsA_ATPase"/>
    <property type="match status" value="1"/>
</dbReference>